<gene>
    <name evidence="2" type="ORF">CR513_29778</name>
</gene>
<organism evidence="2 3">
    <name type="scientific">Mucuna pruriens</name>
    <name type="common">Velvet bean</name>
    <name type="synonym">Dolichos pruriens</name>
    <dbReference type="NCBI Taxonomy" id="157652"/>
    <lineage>
        <taxon>Eukaryota</taxon>
        <taxon>Viridiplantae</taxon>
        <taxon>Streptophyta</taxon>
        <taxon>Embryophyta</taxon>
        <taxon>Tracheophyta</taxon>
        <taxon>Spermatophyta</taxon>
        <taxon>Magnoliopsida</taxon>
        <taxon>eudicotyledons</taxon>
        <taxon>Gunneridae</taxon>
        <taxon>Pentapetalae</taxon>
        <taxon>rosids</taxon>
        <taxon>fabids</taxon>
        <taxon>Fabales</taxon>
        <taxon>Fabaceae</taxon>
        <taxon>Papilionoideae</taxon>
        <taxon>50 kb inversion clade</taxon>
        <taxon>NPAAA clade</taxon>
        <taxon>indigoferoid/millettioid clade</taxon>
        <taxon>Phaseoleae</taxon>
        <taxon>Mucuna</taxon>
    </lineage>
</organism>
<accession>A0A371GDI7</accession>
<protein>
    <submittedName>
        <fullName evidence="2">Uncharacterized protein</fullName>
    </submittedName>
</protein>
<dbReference type="Proteomes" id="UP000257109">
    <property type="component" value="Unassembled WGS sequence"/>
</dbReference>
<name>A0A371GDI7_MUCPR</name>
<evidence type="ECO:0000313" key="2">
    <source>
        <dbReference type="EMBL" id="RDX88614.1"/>
    </source>
</evidence>
<feature type="non-terminal residue" evidence="2">
    <location>
        <position position="1"/>
    </location>
</feature>
<evidence type="ECO:0000256" key="1">
    <source>
        <dbReference type="SAM" id="MobiDB-lite"/>
    </source>
</evidence>
<sequence length="69" mass="8129">MRVNSPSFQGRSNLCGSKREDQNERTNLETNFKSECPNFEKKEEKEKKKLFIKKKKSLMGTWEDLDLSS</sequence>
<feature type="region of interest" description="Disordered" evidence="1">
    <location>
        <begin position="1"/>
        <end position="29"/>
    </location>
</feature>
<proteinExistence type="predicted"/>
<feature type="compositionally biased region" description="Polar residues" evidence="1">
    <location>
        <begin position="1"/>
        <end position="15"/>
    </location>
</feature>
<dbReference type="EMBL" id="QJKJ01005895">
    <property type="protein sequence ID" value="RDX88614.1"/>
    <property type="molecule type" value="Genomic_DNA"/>
</dbReference>
<comment type="caution">
    <text evidence="2">The sequence shown here is derived from an EMBL/GenBank/DDBJ whole genome shotgun (WGS) entry which is preliminary data.</text>
</comment>
<evidence type="ECO:0000313" key="3">
    <source>
        <dbReference type="Proteomes" id="UP000257109"/>
    </source>
</evidence>
<dbReference type="AlphaFoldDB" id="A0A371GDI7"/>
<reference evidence="2" key="1">
    <citation type="submission" date="2018-05" db="EMBL/GenBank/DDBJ databases">
        <title>Draft genome of Mucuna pruriens seed.</title>
        <authorList>
            <person name="Nnadi N.E."/>
            <person name="Vos R."/>
            <person name="Hasami M.H."/>
            <person name="Devisetty U.K."/>
            <person name="Aguiy J.C."/>
        </authorList>
    </citation>
    <scope>NUCLEOTIDE SEQUENCE [LARGE SCALE GENOMIC DNA]</scope>
    <source>
        <strain evidence="2">JCA_2017</strain>
    </source>
</reference>
<keyword evidence="3" id="KW-1185">Reference proteome</keyword>
<feature type="compositionally biased region" description="Basic and acidic residues" evidence="1">
    <location>
        <begin position="17"/>
        <end position="27"/>
    </location>
</feature>